<feature type="region of interest" description="Disordered" evidence="1">
    <location>
        <begin position="1"/>
        <end position="83"/>
    </location>
</feature>
<dbReference type="EMBL" id="KI894031">
    <property type="protein sequence ID" value="OBR85130.1"/>
    <property type="molecule type" value="Genomic_DNA"/>
</dbReference>
<name>A0A1A6A4Y6_9TREE</name>
<proteinExistence type="predicted"/>
<evidence type="ECO:0000313" key="4">
    <source>
        <dbReference type="Proteomes" id="UP000078595"/>
    </source>
</evidence>
<accession>A0A1A6A4Y6</accession>
<organism evidence="2">
    <name type="scientific">Kwoniella dejecticola CBS 10117</name>
    <dbReference type="NCBI Taxonomy" id="1296121"/>
    <lineage>
        <taxon>Eukaryota</taxon>
        <taxon>Fungi</taxon>
        <taxon>Dikarya</taxon>
        <taxon>Basidiomycota</taxon>
        <taxon>Agaricomycotina</taxon>
        <taxon>Tremellomycetes</taxon>
        <taxon>Tremellales</taxon>
        <taxon>Cryptococcaceae</taxon>
        <taxon>Kwoniella</taxon>
    </lineage>
</organism>
<dbReference type="VEuPathDB" id="FungiDB:I303_04462"/>
<dbReference type="STRING" id="1296121.A0A1A6A4Y6"/>
<keyword evidence="4" id="KW-1185">Reference proteome</keyword>
<sequence length="83" mass="8763">MGKQHDDTNVSSYKAQNDGHETSSSHVPSEAQGRGLPAQAAHSGDVAAHQHDLKKAQNALHEGLKPKDEIGNRVESGAQNANT</sequence>
<reference evidence="2" key="1">
    <citation type="submission" date="2013-07" db="EMBL/GenBank/DDBJ databases">
        <title>The Genome Sequence of Cryptococcus dejecticola CBS10117.</title>
        <authorList>
            <consortium name="The Broad Institute Genome Sequencing Platform"/>
            <person name="Cuomo C."/>
            <person name="Litvintseva A."/>
            <person name="Chen Y."/>
            <person name="Heitman J."/>
            <person name="Sun S."/>
            <person name="Springer D."/>
            <person name="Dromer F."/>
            <person name="Young S.K."/>
            <person name="Zeng Q."/>
            <person name="Gargeya S."/>
            <person name="Fitzgerald M."/>
            <person name="Abouelleil A."/>
            <person name="Alvarado L."/>
            <person name="Berlin A.M."/>
            <person name="Chapman S.B."/>
            <person name="Dewar J."/>
            <person name="Goldberg J."/>
            <person name="Griggs A."/>
            <person name="Gujja S."/>
            <person name="Hansen M."/>
            <person name="Howarth C."/>
            <person name="Imamovic A."/>
            <person name="Larimer J."/>
            <person name="McCowan C."/>
            <person name="Murphy C."/>
            <person name="Pearson M."/>
            <person name="Priest M."/>
            <person name="Roberts A."/>
            <person name="Saif S."/>
            <person name="Shea T."/>
            <person name="Sykes S."/>
            <person name="Wortman J."/>
            <person name="Nusbaum C."/>
            <person name="Birren B."/>
        </authorList>
    </citation>
    <scope>NUCLEOTIDE SEQUENCE [LARGE SCALE GENOMIC DNA]</scope>
    <source>
        <strain evidence="2">CBS 10117</strain>
    </source>
</reference>
<dbReference type="AlphaFoldDB" id="A0A1A6A4Y6"/>
<reference evidence="3" key="2">
    <citation type="submission" date="2013-07" db="EMBL/GenBank/DDBJ databases">
        <authorList>
            <consortium name="The Broad Institute Genome Sequencing Platform"/>
            <person name="Cuomo C."/>
            <person name="Litvintseva A."/>
            <person name="Chen Y."/>
            <person name="Heitman J."/>
            <person name="Sun S."/>
            <person name="Springer D."/>
            <person name="Dromer F."/>
            <person name="Young S.K."/>
            <person name="Zeng Q."/>
            <person name="Gargeya S."/>
            <person name="Fitzgerald M."/>
            <person name="Abouelleil A."/>
            <person name="Alvarado L."/>
            <person name="Berlin A.M."/>
            <person name="Chapman S.B."/>
            <person name="Dewar J."/>
            <person name="Goldberg J."/>
            <person name="Griggs A."/>
            <person name="Gujja S."/>
            <person name="Hansen M."/>
            <person name="Howarth C."/>
            <person name="Imamovic A."/>
            <person name="Larimer J."/>
            <person name="McCowan C."/>
            <person name="Murphy C."/>
            <person name="Pearson M."/>
            <person name="Priest M."/>
            <person name="Roberts A."/>
            <person name="Saif S."/>
            <person name="Shea T."/>
            <person name="Sykes S."/>
            <person name="Wortman J."/>
            <person name="Nusbaum C."/>
            <person name="Birren B."/>
        </authorList>
    </citation>
    <scope>NUCLEOTIDE SEQUENCE</scope>
    <source>
        <strain evidence="3">CBS 10117</strain>
    </source>
</reference>
<protein>
    <submittedName>
        <fullName evidence="2">Uncharacterized protein</fullName>
    </submittedName>
</protein>
<dbReference type="EMBL" id="CP144534">
    <property type="protein sequence ID" value="WWC61975.1"/>
    <property type="molecule type" value="Genomic_DNA"/>
</dbReference>
<feature type="compositionally biased region" description="Basic and acidic residues" evidence="1">
    <location>
        <begin position="62"/>
        <end position="72"/>
    </location>
</feature>
<evidence type="ECO:0000256" key="1">
    <source>
        <dbReference type="SAM" id="MobiDB-lite"/>
    </source>
</evidence>
<dbReference type="GeneID" id="28968161"/>
<dbReference type="RefSeq" id="XP_018262972.1">
    <property type="nucleotide sequence ID" value="XM_018407761.1"/>
</dbReference>
<dbReference type="Proteomes" id="UP000078595">
    <property type="component" value="Chromosome 5"/>
</dbReference>
<reference evidence="3" key="3">
    <citation type="submission" date="2024-02" db="EMBL/GenBank/DDBJ databases">
        <title>Comparative genomics of Cryptococcus and Kwoniella reveals pathogenesis evolution and contrasting modes of karyotype evolution via chromosome fusion or intercentromeric recombination.</title>
        <authorList>
            <person name="Coelho M.A."/>
            <person name="David-Palma M."/>
            <person name="Shea T."/>
            <person name="Bowers K."/>
            <person name="McGinley-Smith S."/>
            <person name="Mohammad A.W."/>
            <person name="Gnirke A."/>
            <person name="Yurkov A.M."/>
            <person name="Nowrousian M."/>
            <person name="Sun S."/>
            <person name="Cuomo C.A."/>
            <person name="Heitman J."/>
        </authorList>
    </citation>
    <scope>NUCLEOTIDE SEQUENCE</scope>
    <source>
        <strain evidence="3">CBS 10117</strain>
    </source>
</reference>
<dbReference type="OrthoDB" id="2560288at2759"/>
<dbReference type="KEGG" id="kdj:28968161"/>
<gene>
    <name evidence="2" type="ORF">I303_04462</name>
    <name evidence="3" type="ORF">I303_104561</name>
</gene>
<evidence type="ECO:0000313" key="2">
    <source>
        <dbReference type="EMBL" id="OBR85130.1"/>
    </source>
</evidence>
<evidence type="ECO:0000313" key="3">
    <source>
        <dbReference type="EMBL" id="WWC61975.1"/>
    </source>
</evidence>